<dbReference type="EMBL" id="DQVE01000024">
    <property type="protein sequence ID" value="HIP98212.1"/>
    <property type="molecule type" value="Genomic_DNA"/>
</dbReference>
<dbReference type="InterPro" id="IPR035985">
    <property type="entry name" value="Ubiquitin-activating_enz"/>
</dbReference>
<dbReference type="Proteomes" id="UP000606463">
    <property type="component" value="Unassembled WGS sequence"/>
</dbReference>
<dbReference type="InterPro" id="IPR045886">
    <property type="entry name" value="ThiF/MoeB/HesA"/>
</dbReference>
<dbReference type="GO" id="GO:0061503">
    <property type="term" value="F:tRNA threonylcarbamoyladenosine dehydratase"/>
    <property type="evidence" value="ECO:0007669"/>
    <property type="project" value="TreeGrafter"/>
</dbReference>
<accession>A0A9D1CFJ9</accession>
<sequence>MNLSQNEKDYNRLLLDDDALDLLKELRLLVVGLGGLGSFVTTELVRLGAKNLILVDNDRVSFSNLNRQILYDRSDVGKSKALVASKKLKKIDPSVNIEAFDAGFTAANGSYLVEKADIVIDCTDNFETKRLLNRICYVKGRGLISAGVGSWEGWVASFPFFRKEEKEIPCLECLFPGDLETLKELGGGNLPTVVTTVAVVASVQVQEVINLITQNGENLEGKTLIVDLKTYQWVPVKLSKNPQCPVCSPS</sequence>
<dbReference type="GO" id="GO:0061504">
    <property type="term" value="P:cyclic threonylcarbamoyladenosine biosynthetic process"/>
    <property type="evidence" value="ECO:0007669"/>
    <property type="project" value="TreeGrafter"/>
</dbReference>
<comment type="caution">
    <text evidence="2">The sequence shown here is derived from an EMBL/GenBank/DDBJ whole genome shotgun (WGS) entry which is preliminary data.</text>
</comment>
<evidence type="ECO:0000313" key="2">
    <source>
        <dbReference type="EMBL" id="HIP98212.1"/>
    </source>
</evidence>
<dbReference type="PANTHER" id="PTHR43267">
    <property type="entry name" value="TRNA THREONYLCARBAMOYLADENOSINE DEHYDRATASE"/>
    <property type="match status" value="1"/>
</dbReference>
<dbReference type="Gene3D" id="3.40.50.720">
    <property type="entry name" value="NAD(P)-binding Rossmann-like Domain"/>
    <property type="match status" value="1"/>
</dbReference>
<evidence type="ECO:0000313" key="3">
    <source>
        <dbReference type="Proteomes" id="UP000606463"/>
    </source>
</evidence>
<feature type="domain" description="THIF-type NAD/FAD binding fold" evidence="1">
    <location>
        <begin position="15"/>
        <end position="246"/>
    </location>
</feature>
<dbReference type="CDD" id="cd00757">
    <property type="entry name" value="ThiF_MoeB_HesA_family"/>
    <property type="match status" value="1"/>
</dbReference>
<dbReference type="InterPro" id="IPR000594">
    <property type="entry name" value="ThiF_NAD_FAD-bd"/>
</dbReference>
<dbReference type="SUPFAM" id="SSF69572">
    <property type="entry name" value="Activating enzymes of the ubiquitin-like proteins"/>
    <property type="match status" value="1"/>
</dbReference>
<dbReference type="Pfam" id="PF00899">
    <property type="entry name" value="ThiF"/>
    <property type="match status" value="1"/>
</dbReference>
<gene>
    <name evidence="2" type="ORF">EYH37_02440</name>
</gene>
<name>A0A9D1CFJ9_AQUAO</name>
<evidence type="ECO:0000259" key="1">
    <source>
        <dbReference type="Pfam" id="PF00899"/>
    </source>
</evidence>
<dbReference type="AlphaFoldDB" id="A0A9D1CFJ9"/>
<reference evidence="2" key="1">
    <citation type="journal article" date="2020" name="ISME J.">
        <title>Gammaproteobacteria mediating utilization of methyl-, sulfur- and petroleum organic compounds in deep ocean hydrothermal plumes.</title>
        <authorList>
            <person name="Zhou Z."/>
            <person name="Liu Y."/>
            <person name="Pan J."/>
            <person name="Cron B.R."/>
            <person name="Toner B.M."/>
            <person name="Anantharaman K."/>
            <person name="Breier J.A."/>
            <person name="Dick G.J."/>
            <person name="Li M."/>
        </authorList>
    </citation>
    <scope>NUCLEOTIDE SEQUENCE</scope>
    <source>
        <strain evidence="2">SZUA-1501</strain>
    </source>
</reference>
<dbReference type="PANTHER" id="PTHR43267:SF2">
    <property type="entry name" value="TRNA THREONYLCARBAMOYLADENOSINE DEHYDRATASE 1-RELATED"/>
    <property type="match status" value="1"/>
</dbReference>
<proteinExistence type="predicted"/>
<organism evidence="2 3">
    <name type="scientific">Aquifex aeolicus</name>
    <dbReference type="NCBI Taxonomy" id="63363"/>
    <lineage>
        <taxon>Bacteria</taxon>
        <taxon>Pseudomonadati</taxon>
        <taxon>Aquificota</taxon>
        <taxon>Aquificia</taxon>
        <taxon>Aquificales</taxon>
        <taxon>Aquificaceae</taxon>
        <taxon>Aquifex</taxon>
    </lineage>
</organism>
<protein>
    <submittedName>
        <fullName evidence="2">HesA/MoeB/ThiF family protein</fullName>
    </submittedName>
</protein>
<dbReference type="GO" id="GO:0008641">
    <property type="term" value="F:ubiquitin-like modifier activating enzyme activity"/>
    <property type="evidence" value="ECO:0007669"/>
    <property type="project" value="InterPro"/>
</dbReference>